<evidence type="ECO:0000313" key="1">
    <source>
        <dbReference type="Proteomes" id="UP000095283"/>
    </source>
</evidence>
<reference evidence="2" key="1">
    <citation type="submission" date="2016-11" db="UniProtKB">
        <authorList>
            <consortium name="WormBaseParasite"/>
        </authorList>
    </citation>
    <scope>IDENTIFICATION</scope>
</reference>
<dbReference type="AlphaFoldDB" id="A0A1I7WRN3"/>
<name>A0A1I7WRN3_HETBA</name>
<organism evidence="1 2">
    <name type="scientific">Heterorhabditis bacteriophora</name>
    <name type="common">Entomopathogenic nematode worm</name>
    <dbReference type="NCBI Taxonomy" id="37862"/>
    <lineage>
        <taxon>Eukaryota</taxon>
        <taxon>Metazoa</taxon>
        <taxon>Ecdysozoa</taxon>
        <taxon>Nematoda</taxon>
        <taxon>Chromadorea</taxon>
        <taxon>Rhabditida</taxon>
        <taxon>Rhabditina</taxon>
        <taxon>Rhabditomorpha</taxon>
        <taxon>Strongyloidea</taxon>
        <taxon>Heterorhabditidae</taxon>
        <taxon>Heterorhabditis</taxon>
    </lineage>
</organism>
<keyword evidence="1" id="KW-1185">Reference proteome</keyword>
<sequence>MAQIAPDLELFLVIPLGYPSPPTFSLPTPVVLSLDTMRSEIADLNSESLSPQSSTSTIMDLPLALNLNDLRNINNRSSDGYVDQRRTLKLLDKSGIESTSKKNLFPNFEAVPKIVSSSSSTLNVFPRPFVMVLQKNFTKEDMTEALLKLFPPGAGLAVVKKVVREQGTSLHGRNVVSRRKRENISDSMKDTFRDVRSRRCK</sequence>
<dbReference type="WBParaSite" id="Hba_07807">
    <property type="protein sequence ID" value="Hba_07807"/>
    <property type="gene ID" value="Hba_07807"/>
</dbReference>
<accession>A0A1I7WRN3</accession>
<evidence type="ECO:0000313" key="2">
    <source>
        <dbReference type="WBParaSite" id="Hba_07807"/>
    </source>
</evidence>
<proteinExistence type="predicted"/>
<dbReference type="Proteomes" id="UP000095283">
    <property type="component" value="Unplaced"/>
</dbReference>
<protein>
    <submittedName>
        <fullName evidence="2">RRM domain-containing protein</fullName>
    </submittedName>
</protein>